<reference evidence="1 2" key="1">
    <citation type="journal article" date="2010" name="Cell">
        <title>The genome of Naegleria gruberi illuminates early eukaryotic versatility.</title>
        <authorList>
            <person name="Fritz-Laylin L.K."/>
            <person name="Prochnik S.E."/>
            <person name="Ginger M.L."/>
            <person name="Dacks J.B."/>
            <person name="Carpenter M.L."/>
            <person name="Field M.C."/>
            <person name="Kuo A."/>
            <person name="Paredez A."/>
            <person name="Chapman J."/>
            <person name="Pham J."/>
            <person name="Shu S."/>
            <person name="Neupane R."/>
            <person name="Cipriano M."/>
            <person name="Mancuso J."/>
            <person name="Tu H."/>
            <person name="Salamov A."/>
            <person name="Lindquist E."/>
            <person name="Shapiro H."/>
            <person name="Lucas S."/>
            <person name="Grigoriev I.V."/>
            <person name="Cande W.Z."/>
            <person name="Fulton C."/>
            <person name="Rokhsar D.S."/>
            <person name="Dawson S.C."/>
        </authorList>
    </citation>
    <scope>NUCLEOTIDE SEQUENCE [LARGE SCALE GENOMIC DNA]</scope>
    <source>
        <strain evidence="1 2">NEG-M</strain>
    </source>
</reference>
<dbReference type="EMBL" id="GG738847">
    <property type="protein sequence ID" value="EFC49488.1"/>
    <property type="molecule type" value="Genomic_DNA"/>
</dbReference>
<evidence type="ECO:0000313" key="2">
    <source>
        <dbReference type="Proteomes" id="UP000006671"/>
    </source>
</evidence>
<protein>
    <submittedName>
        <fullName evidence="1">Predicted protein</fullName>
    </submittedName>
</protein>
<organism evidence="2">
    <name type="scientific">Naegleria gruberi</name>
    <name type="common">Amoeba</name>
    <dbReference type="NCBI Taxonomy" id="5762"/>
    <lineage>
        <taxon>Eukaryota</taxon>
        <taxon>Discoba</taxon>
        <taxon>Heterolobosea</taxon>
        <taxon>Tetramitia</taxon>
        <taxon>Eutetramitia</taxon>
        <taxon>Vahlkampfiidae</taxon>
        <taxon>Naegleria</taxon>
    </lineage>
</organism>
<dbReference type="InParanoid" id="D2V094"/>
<keyword evidence="2" id="KW-1185">Reference proteome</keyword>
<dbReference type="GeneID" id="8855294"/>
<accession>D2V094</accession>
<dbReference type="Proteomes" id="UP000006671">
    <property type="component" value="Unassembled WGS sequence"/>
</dbReference>
<dbReference type="KEGG" id="ngr:NAEGRDRAFT_62214"/>
<name>D2V094_NAEGR</name>
<proteinExistence type="predicted"/>
<dbReference type="AlphaFoldDB" id="D2V094"/>
<gene>
    <name evidence="1" type="ORF">NAEGRDRAFT_62214</name>
</gene>
<dbReference type="VEuPathDB" id="AmoebaDB:NAEGRDRAFT_62214"/>
<dbReference type="RefSeq" id="XP_002682232.1">
    <property type="nucleotide sequence ID" value="XM_002682186.1"/>
</dbReference>
<sequence>MPTHSTSNQHNNAQKSNQYLHSHHELTKADSKSSDLSNVTVEVIGTHKDIQLDDDSLEIKGNLKIKRITQSIVEWDIPIYDDIIIERIYGEGKLYYHDDYQTSHHHQHVQNPQLLKHQQLIYDSRSSDRILCSNTKYIRLHSGHAYLFKLAKYEDSDEIVVHYRNKYSLDL</sequence>
<evidence type="ECO:0000313" key="1">
    <source>
        <dbReference type="EMBL" id="EFC49488.1"/>
    </source>
</evidence>